<evidence type="ECO:0000313" key="3">
    <source>
        <dbReference type="EMBL" id="HDA39598.1"/>
    </source>
</evidence>
<feature type="region of interest" description="Disordered" evidence="1">
    <location>
        <begin position="317"/>
        <end position="348"/>
    </location>
</feature>
<sequence>MSGFPGLLPSPSPAVTSSPKMSNTHTHTQTHTLFLSLSDQEHSPPPPARPLPRPLPTTGSPAPEPPASPPSQGEGTWSWAFESHTTSPASFPGPGPLGFSPLSDSRIQTQTAVLISKPEGEDSRALGQPAGGISPRLGSVAPGKGQCPEPLEWLRFFTFCERPARGSGAVGVTQPGFSFSSRSRSGRTLRKNFLKMLAVRANLRPSSRGCALPALGAPASPLSPRSPPFSSSGRSSQLPTRSAKTLSPNTRGCRFRPRDISVEVQSSSSPSSGACGAQLWCSGSRVLGRGARSLPPTLLCDGNLVLLPSAGGLEGEQARGLAGPLPPSHRGGSGCVPGLPGQPGAGPPPEISSCSRAVCTCRSFSSCSAPIMQFI</sequence>
<evidence type="ECO:0000313" key="2">
    <source>
        <dbReference type="EMBL" id="HDA00404.1"/>
    </source>
</evidence>
<dbReference type="AlphaFoldDB" id="A0A480IRK3"/>
<feature type="compositionally biased region" description="Low complexity" evidence="1">
    <location>
        <begin position="214"/>
        <end position="239"/>
    </location>
</feature>
<feature type="region of interest" description="Disordered" evidence="1">
    <location>
        <begin position="214"/>
        <end position="254"/>
    </location>
</feature>
<reference evidence="3" key="1">
    <citation type="journal article" date="2019" name="PeerJ">
        <title>Genes of the pig, Sus scrofa, reconstructed with EvidentialGene.</title>
        <authorList>
            <person name="Gilbert D.G."/>
        </authorList>
    </citation>
    <scope>NUCLEOTIDE SEQUENCE</scope>
</reference>
<feature type="region of interest" description="Disordered" evidence="1">
    <location>
        <begin position="115"/>
        <end position="144"/>
    </location>
</feature>
<dbReference type="EMBL" id="DQIR01084122">
    <property type="protein sequence ID" value="HDA39598.1"/>
    <property type="molecule type" value="Transcribed_RNA"/>
</dbReference>
<feature type="compositionally biased region" description="Pro residues" evidence="1">
    <location>
        <begin position="43"/>
        <end position="55"/>
    </location>
</feature>
<feature type="compositionally biased region" description="Polar residues" evidence="1">
    <location>
        <begin position="14"/>
        <end position="23"/>
    </location>
</feature>
<organism evidence="3">
    <name type="scientific">Sus scrofa</name>
    <name type="common">Pig</name>
    <dbReference type="NCBI Taxonomy" id="9823"/>
    <lineage>
        <taxon>Eukaryota</taxon>
        <taxon>Metazoa</taxon>
        <taxon>Chordata</taxon>
        <taxon>Craniata</taxon>
        <taxon>Vertebrata</taxon>
        <taxon>Euteleostomi</taxon>
        <taxon>Mammalia</taxon>
        <taxon>Eutheria</taxon>
        <taxon>Laurasiatheria</taxon>
        <taxon>Artiodactyla</taxon>
        <taxon>Suina</taxon>
        <taxon>Suidae</taxon>
        <taxon>Sus</taxon>
    </lineage>
</organism>
<dbReference type="EMBL" id="DQIR01044928">
    <property type="protein sequence ID" value="HDA00404.1"/>
    <property type="molecule type" value="Transcribed_RNA"/>
</dbReference>
<feature type="region of interest" description="Disordered" evidence="1">
    <location>
        <begin position="1"/>
        <end position="103"/>
    </location>
</feature>
<evidence type="ECO:0000256" key="1">
    <source>
        <dbReference type="SAM" id="MobiDB-lite"/>
    </source>
</evidence>
<proteinExistence type="predicted"/>
<feature type="compositionally biased region" description="Low complexity" evidence="1">
    <location>
        <begin position="87"/>
        <end position="103"/>
    </location>
</feature>
<feature type="compositionally biased region" description="Polar residues" evidence="1">
    <location>
        <begin position="240"/>
        <end position="250"/>
    </location>
</feature>
<protein>
    <submittedName>
        <fullName evidence="3">PAK4-inhibitor INKA2 isoform X1</fullName>
    </submittedName>
    <submittedName>
        <fullName evidence="2">PAK4-inhibitor INKA2 isoform X2</fullName>
    </submittedName>
</protein>
<accession>A0A480IRK3</accession>
<name>A0A480IRK3_PIG</name>